<gene>
    <name evidence="2" type="ORF">KY290_031026</name>
</gene>
<dbReference type="EMBL" id="JAIVGD010000023">
    <property type="protein sequence ID" value="KAH0743033.1"/>
    <property type="molecule type" value="Genomic_DNA"/>
</dbReference>
<feature type="signal peptide" evidence="1">
    <location>
        <begin position="1"/>
        <end position="17"/>
    </location>
</feature>
<feature type="chain" id="PRO_5045160164" evidence="1">
    <location>
        <begin position="18"/>
        <end position="69"/>
    </location>
</feature>
<keyword evidence="1" id="KW-0732">Signal</keyword>
<evidence type="ECO:0000313" key="2">
    <source>
        <dbReference type="EMBL" id="KAH0743033.1"/>
    </source>
</evidence>
<comment type="caution">
    <text evidence="2">The sequence shown here is derived from an EMBL/GenBank/DDBJ whole genome shotgun (WGS) entry which is preliminary data.</text>
</comment>
<sequence>MGRAGNSSSFLLPVVLSDLVGFNFLPDAGFCSLVVAVGNLGGGVKDVFLEVSAIVQPVLCVHFPDDRRR</sequence>
<evidence type="ECO:0000313" key="3">
    <source>
        <dbReference type="Proteomes" id="UP000826656"/>
    </source>
</evidence>
<organism evidence="2 3">
    <name type="scientific">Solanum tuberosum</name>
    <name type="common">Potato</name>
    <dbReference type="NCBI Taxonomy" id="4113"/>
    <lineage>
        <taxon>Eukaryota</taxon>
        <taxon>Viridiplantae</taxon>
        <taxon>Streptophyta</taxon>
        <taxon>Embryophyta</taxon>
        <taxon>Tracheophyta</taxon>
        <taxon>Spermatophyta</taxon>
        <taxon>Magnoliopsida</taxon>
        <taxon>eudicotyledons</taxon>
        <taxon>Gunneridae</taxon>
        <taxon>Pentapetalae</taxon>
        <taxon>asterids</taxon>
        <taxon>lamiids</taxon>
        <taxon>Solanales</taxon>
        <taxon>Solanaceae</taxon>
        <taxon>Solanoideae</taxon>
        <taxon>Solaneae</taxon>
        <taxon>Solanum</taxon>
    </lineage>
</organism>
<proteinExistence type="predicted"/>
<accession>A0ABQ7U983</accession>
<keyword evidence="3" id="KW-1185">Reference proteome</keyword>
<evidence type="ECO:0000256" key="1">
    <source>
        <dbReference type="SAM" id="SignalP"/>
    </source>
</evidence>
<protein>
    <submittedName>
        <fullName evidence="2">Uncharacterized protein</fullName>
    </submittedName>
</protein>
<dbReference type="Proteomes" id="UP000826656">
    <property type="component" value="Unassembled WGS sequence"/>
</dbReference>
<name>A0ABQ7U983_SOLTU</name>
<reference evidence="2 3" key="1">
    <citation type="journal article" date="2021" name="bioRxiv">
        <title>Chromosome-scale and haplotype-resolved genome assembly of a tetraploid potato cultivar.</title>
        <authorList>
            <person name="Sun H."/>
            <person name="Jiao W.-B."/>
            <person name="Krause K."/>
            <person name="Campoy J.A."/>
            <person name="Goel M."/>
            <person name="Folz-Donahue K."/>
            <person name="Kukat C."/>
            <person name="Huettel B."/>
            <person name="Schneeberger K."/>
        </authorList>
    </citation>
    <scope>NUCLEOTIDE SEQUENCE [LARGE SCALE GENOMIC DNA]</scope>
    <source>
        <strain evidence="2">SolTubOtavaFocal</strain>
        <tissue evidence="2">Leaves</tissue>
    </source>
</reference>